<feature type="chain" id="PRO_5020955544" evidence="2">
    <location>
        <begin position="31"/>
        <end position="143"/>
    </location>
</feature>
<proteinExistence type="predicted"/>
<sequence>MVAAAWSLPRFLMLKLWLGSLLVAPEEGEAEGEGAFKSDGESFEPFRFLVIRYRQPLLFVFVSHFSFPKDNSDTPPSTSGSPTSPGFNVDRLPHNTSRITDSYSDDDEAAVDPRVFVDDDGGDGDRNKAEEEGEDLFDDNYME</sequence>
<accession>A0A4S8IJ74</accession>
<feature type="compositionally biased region" description="Acidic residues" evidence="1">
    <location>
        <begin position="131"/>
        <end position="143"/>
    </location>
</feature>
<name>A0A4S8IJ74_MUSBA</name>
<feature type="compositionally biased region" description="Low complexity" evidence="1">
    <location>
        <begin position="74"/>
        <end position="86"/>
    </location>
</feature>
<dbReference type="STRING" id="52838.A0A4S8IJ74"/>
<keyword evidence="2" id="KW-0732">Signal</keyword>
<gene>
    <name evidence="3" type="ORF">C4D60_Mb09t23170</name>
</gene>
<keyword evidence="4" id="KW-1185">Reference proteome</keyword>
<feature type="signal peptide" evidence="2">
    <location>
        <begin position="1"/>
        <end position="30"/>
    </location>
</feature>
<comment type="caution">
    <text evidence="3">The sequence shown here is derived from an EMBL/GenBank/DDBJ whole genome shotgun (WGS) entry which is preliminary data.</text>
</comment>
<evidence type="ECO:0000256" key="1">
    <source>
        <dbReference type="SAM" id="MobiDB-lite"/>
    </source>
</evidence>
<feature type="region of interest" description="Disordered" evidence="1">
    <location>
        <begin position="70"/>
        <end position="143"/>
    </location>
</feature>
<organism evidence="3 4">
    <name type="scientific">Musa balbisiana</name>
    <name type="common">Banana</name>
    <dbReference type="NCBI Taxonomy" id="52838"/>
    <lineage>
        <taxon>Eukaryota</taxon>
        <taxon>Viridiplantae</taxon>
        <taxon>Streptophyta</taxon>
        <taxon>Embryophyta</taxon>
        <taxon>Tracheophyta</taxon>
        <taxon>Spermatophyta</taxon>
        <taxon>Magnoliopsida</taxon>
        <taxon>Liliopsida</taxon>
        <taxon>Zingiberales</taxon>
        <taxon>Musaceae</taxon>
        <taxon>Musa</taxon>
    </lineage>
</organism>
<evidence type="ECO:0000313" key="3">
    <source>
        <dbReference type="EMBL" id="THU48149.1"/>
    </source>
</evidence>
<reference evidence="3 4" key="1">
    <citation type="journal article" date="2019" name="Nat. Plants">
        <title>Genome sequencing of Musa balbisiana reveals subgenome evolution and function divergence in polyploid bananas.</title>
        <authorList>
            <person name="Yao X."/>
        </authorList>
    </citation>
    <scope>NUCLEOTIDE SEQUENCE [LARGE SCALE GENOMIC DNA]</scope>
    <source>
        <strain evidence="4">cv. DH-PKW</strain>
        <tissue evidence="3">Leaves</tissue>
    </source>
</reference>
<dbReference type="Proteomes" id="UP000317650">
    <property type="component" value="Chromosome 9"/>
</dbReference>
<protein>
    <submittedName>
        <fullName evidence="3">Uncharacterized protein</fullName>
    </submittedName>
</protein>
<dbReference type="AlphaFoldDB" id="A0A4S8IJ74"/>
<evidence type="ECO:0000256" key="2">
    <source>
        <dbReference type="SAM" id="SignalP"/>
    </source>
</evidence>
<evidence type="ECO:0000313" key="4">
    <source>
        <dbReference type="Proteomes" id="UP000317650"/>
    </source>
</evidence>
<dbReference type="EMBL" id="PYDT01000010">
    <property type="protein sequence ID" value="THU48149.1"/>
    <property type="molecule type" value="Genomic_DNA"/>
</dbReference>